<keyword evidence="2" id="KW-1185">Reference proteome</keyword>
<dbReference type="GeneID" id="76835561"/>
<accession>A0A9X9S3H4</accession>
<proteinExistence type="predicted"/>
<dbReference type="RefSeq" id="WP_268186066.1">
    <property type="nucleotide sequence ID" value="NZ_CP113361.1"/>
</dbReference>
<protein>
    <submittedName>
        <fullName evidence="1">Uncharacterized protein</fullName>
    </submittedName>
</protein>
<organism evidence="1 2">
    <name type="scientific">Methanogenium organophilum</name>
    <dbReference type="NCBI Taxonomy" id="2199"/>
    <lineage>
        <taxon>Archaea</taxon>
        <taxon>Methanobacteriati</taxon>
        <taxon>Methanobacteriota</taxon>
        <taxon>Stenosarchaea group</taxon>
        <taxon>Methanomicrobia</taxon>
        <taxon>Methanomicrobiales</taxon>
        <taxon>Methanomicrobiaceae</taxon>
        <taxon>Methanogenium</taxon>
    </lineage>
</organism>
<gene>
    <name evidence="1" type="ORF">OU421_10625</name>
</gene>
<evidence type="ECO:0000313" key="1">
    <source>
        <dbReference type="EMBL" id="WAI00861.1"/>
    </source>
</evidence>
<dbReference type="KEGG" id="mou:OU421_10625"/>
<dbReference type="AlphaFoldDB" id="A0A9X9S3H4"/>
<name>A0A9X9S3H4_METOG</name>
<dbReference type="Proteomes" id="UP001163096">
    <property type="component" value="Chromosome"/>
</dbReference>
<dbReference type="EMBL" id="CP113361">
    <property type="protein sequence ID" value="WAI00861.1"/>
    <property type="molecule type" value="Genomic_DNA"/>
</dbReference>
<reference evidence="1" key="1">
    <citation type="submission" date="2022-11" db="EMBL/GenBank/DDBJ databases">
        <title>Complete genome sequence of Methanogenium organophilum DSM 3596.</title>
        <authorList>
            <person name="Chen S.-C."/>
            <person name="Lai S.-J."/>
            <person name="You Y.-T."/>
        </authorList>
    </citation>
    <scope>NUCLEOTIDE SEQUENCE</scope>
    <source>
        <strain evidence="1">DSM 3596</strain>
    </source>
</reference>
<evidence type="ECO:0000313" key="2">
    <source>
        <dbReference type="Proteomes" id="UP001163096"/>
    </source>
</evidence>
<dbReference type="PROSITE" id="PS51257">
    <property type="entry name" value="PROKAR_LIPOPROTEIN"/>
    <property type="match status" value="1"/>
</dbReference>
<sequence>MKRHVLFIAAILSIILVLACAGCSELPVDGRDIHSEGGDAAAQTPTATPAWVEEATPIRTSEPVVTASPVEPEPTSGLPVYTEIYTNDVYLLYDVIALNFDLKIPAMIIELKIEPEMYTNTKRIYSDYGDKDLITIRELYPDPRADLAVTIIDRETGDVVEEYDYQQFTTECKKDTITIRYPGPYQVEITGNNVDVGISISVPEANLVDDEESFLLS</sequence>